<evidence type="ECO:0000313" key="2">
    <source>
        <dbReference type="Proteomes" id="UP000298061"/>
    </source>
</evidence>
<name>A0A4Y9ZH40_9AGAM</name>
<keyword evidence="2" id="KW-1185">Reference proteome</keyword>
<dbReference type="AlphaFoldDB" id="A0A4Y9ZH40"/>
<feature type="non-terminal residue" evidence="1">
    <location>
        <position position="67"/>
    </location>
</feature>
<dbReference type="STRING" id="135208.A0A4Y9ZH40"/>
<protein>
    <submittedName>
        <fullName evidence="1">Uncharacterized protein</fullName>
    </submittedName>
</protein>
<dbReference type="OrthoDB" id="418595at2759"/>
<gene>
    <name evidence="1" type="ORF">EWM64_g10521</name>
</gene>
<dbReference type="EMBL" id="SFCI01002808">
    <property type="protein sequence ID" value="TFY73490.1"/>
    <property type="molecule type" value="Genomic_DNA"/>
</dbReference>
<sequence length="67" mass="7252">MDNEPASALDGYPRRKGSVALPSITGLASSAPADNGTYVFKFRTPSGNTHRFQAHHDSVEHLRDIVS</sequence>
<comment type="caution">
    <text evidence="1">The sequence shown here is derived from an EMBL/GenBank/DDBJ whole genome shotgun (WGS) entry which is preliminary data.</text>
</comment>
<organism evidence="1 2">
    <name type="scientific">Hericium alpestre</name>
    <dbReference type="NCBI Taxonomy" id="135208"/>
    <lineage>
        <taxon>Eukaryota</taxon>
        <taxon>Fungi</taxon>
        <taxon>Dikarya</taxon>
        <taxon>Basidiomycota</taxon>
        <taxon>Agaricomycotina</taxon>
        <taxon>Agaricomycetes</taxon>
        <taxon>Russulales</taxon>
        <taxon>Hericiaceae</taxon>
        <taxon>Hericium</taxon>
    </lineage>
</organism>
<accession>A0A4Y9ZH40</accession>
<reference evidence="1 2" key="1">
    <citation type="submission" date="2019-02" db="EMBL/GenBank/DDBJ databases">
        <title>Genome sequencing of the rare red list fungi Hericium alpestre (H. flagellum).</title>
        <authorList>
            <person name="Buettner E."/>
            <person name="Kellner H."/>
        </authorList>
    </citation>
    <scope>NUCLEOTIDE SEQUENCE [LARGE SCALE GENOMIC DNA]</scope>
    <source>
        <strain evidence="1 2">DSM 108284</strain>
    </source>
</reference>
<proteinExistence type="predicted"/>
<evidence type="ECO:0000313" key="1">
    <source>
        <dbReference type="EMBL" id="TFY73490.1"/>
    </source>
</evidence>
<dbReference type="Proteomes" id="UP000298061">
    <property type="component" value="Unassembled WGS sequence"/>
</dbReference>